<proteinExistence type="inferred from homology"/>
<dbReference type="RefSeq" id="WP_345198899.1">
    <property type="nucleotide sequence ID" value="NZ_BAABFL010000474.1"/>
</dbReference>
<dbReference type="EMBL" id="BAABFL010000474">
    <property type="protein sequence ID" value="GAA4652354.1"/>
    <property type="molecule type" value="Genomic_DNA"/>
</dbReference>
<evidence type="ECO:0000256" key="4">
    <source>
        <dbReference type="ARBA" id="ARBA00023172"/>
    </source>
</evidence>
<dbReference type="InterPro" id="IPR010998">
    <property type="entry name" value="Integrase_recombinase_N"/>
</dbReference>
<dbReference type="Gene3D" id="3.30.160.390">
    <property type="entry name" value="Integrase, DNA-binding domain"/>
    <property type="match status" value="1"/>
</dbReference>
<dbReference type="SUPFAM" id="SSF56349">
    <property type="entry name" value="DNA breaking-rejoining enzymes"/>
    <property type="match status" value="1"/>
</dbReference>
<sequence>MLTDKEIRNLKPKAAEYLVSDDTSRRGVGRLKLRVRPNGVKEFYFFYSFSGKKKIKLGNYRSGRKESGITLESARKKAEEFGVLLRDGIDPQQWLDGQRREQEDQRRERERQALLESQNGTLADLLASYIGWMKANNRRSISNVEQSLDCYVARPFPRMMDKLARDITVTDIRDIIAQMIRKGVTTQSNRVRSMLHAAFQHGLYQDNNPLTYLDKSVTFGLSFNPVSGIPKQTQWERVGERALSETEVHYFWNDMPGCYKSRKNVRSGGAMSHVMMYYFKLFLALAGQRSMEVLRLQWDWIDRKDSLLVIPAASTKTGGKTGRDHVIPLSDLSLQILDQLAPITGHCRHLFAGGQGGGLMTDNHMSDSAAACSLRKFIPIYGKNHDDPANPFYEQFTPRDLRRTCKTLMGDAGISKEIRDRLQNHTISDISSRHYDRYDYIREKRVGMAIWTEYLRWVIDGAGEASKPTPKVVNLR</sequence>
<evidence type="ECO:0000256" key="3">
    <source>
        <dbReference type="ARBA" id="ARBA00023125"/>
    </source>
</evidence>
<evidence type="ECO:0000313" key="7">
    <source>
        <dbReference type="Proteomes" id="UP001500604"/>
    </source>
</evidence>
<evidence type="ECO:0000256" key="2">
    <source>
        <dbReference type="ARBA" id="ARBA00022908"/>
    </source>
</evidence>
<dbReference type="Gene3D" id="1.10.150.130">
    <property type="match status" value="1"/>
</dbReference>
<dbReference type="Pfam" id="PF13356">
    <property type="entry name" value="Arm-DNA-bind_3"/>
    <property type="match status" value="1"/>
</dbReference>
<dbReference type="InterPro" id="IPR025166">
    <property type="entry name" value="Integrase_DNA_bind_dom"/>
</dbReference>
<feature type="domain" description="Tyr recombinase" evidence="5">
    <location>
        <begin position="238"/>
        <end position="448"/>
    </location>
</feature>
<dbReference type="InterPro" id="IPR038488">
    <property type="entry name" value="Integrase_DNA-bd_sf"/>
</dbReference>
<accession>A0ABP8VA14</accession>
<evidence type="ECO:0000259" key="5">
    <source>
        <dbReference type="PROSITE" id="PS51898"/>
    </source>
</evidence>
<dbReference type="InterPro" id="IPR011010">
    <property type="entry name" value="DNA_brk_join_enz"/>
</dbReference>
<dbReference type="PROSITE" id="PS51898">
    <property type="entry name" value="TYR_RECOMBINASE"/>
    <property type="match status" value="1"/>
</dbReference>
<dbReference type="InterPro" id="IPR002104">
    <property type="entry name" value="Integrase_catalytic"/>
</dbReference>
<dbReference type="PANTHER" id="PTHR30629">
    <property type="entry name" value="PROPHAGE INTEGRASE"/>
    <property type="match status" value="1"/>
</dbReference>
<keyword evidence="3" id="KW-0238">DNA-binding</keyword>
<dbReference type="Pfam" id="PF00589">
    <property type="entry name" value="Phage_integrase"/>
    <property type="match status" value="1"/>
</dbReference>
<keyword evidence="2" id="KW-0229">DNA integration</keyword>
<dbReference type="InterPro" id="IPR013762">
    <property type="entry name" value="Integrase-like_cat_sf"/>
</dbReference>
<dbReference type="InterPro" id="IPR050808">
    <property type="entry name" value="Phage_Integrase"/>
</dbReference>
<keyword evidence="4" id="KW-0233">DNA recombination</keyword>
<comment type="similarity">
    <text evidence="1">Belongs to the 'phage' integrase family.</text>
</comment>
<gene>
    <name evidence="6" type="ORF">GCM10023116_46380</name>
</gene>
<evidence type="ECO:0000256" key="1">
    <source>
        <dbReference type="ARBA" id="ARBA00008857"/>
    </source>
</evidence>
<dbReference type="Gene3D" id="1.10.443.10">
    <property type="entry name" value="Intergrase catalytic core"/>
    <property type="match status" value="1"/>
</dbReference>
<dbReference type="CDD" id="cd00801">
    <property type="entry name" value="INT_P4_C"/>
    <property type="match status" value="1"/>
</dbReference>
<organism evidence="6 7">
    <name type="scientific">Kistimonas scapharcae</name>
    <dbReference type="NCBI Taxonomy" id="1036133"/>
    <lineage>
        <taxon>Bacteria</taxon>
        <taxon>Pseudomonadati</taxon>
        <taxon>Pseudomonadota</taxon>
        <taxon>Gammaproteobacteria</taxon>
        <taxon>Oceanospirillales</taxon>
        <taxon>Endozoicomonadaceae</taxon>
        <taxon>Kistimonas</taxon>
    </lineage>
</organism>
<evidence type="ECO:0000313" key="6">
    <source>
        <dbReference type="EMBL" id="GAA4652354.1"/>
    </source>
</evidence>
<dbReference type="PANTHER" id="PTHR30629:SF2">
    <property type="entry name" value="PROPHAGE INTEGRASE INTS-RELATED"/>
    <property type="match status" value="1"/>
</dbReference>
<protein>
    <submittedName>
        <fullName evidence="6">Site-specific integrase</fullName>
    </submittedName>
</protein>
<name>A0ABP8VA14_9GAMM</name>
<dbReference type="Proteomes" id="UP001500604">
    <property type="component" value="Unassembled WGS sequence"/>
</dbReference>
<keyword evidence="7" id="KW-1185">Reference proteome</keyword>
<reference evidence="7" key="1">
    <citation type="journal article" date="2019" name="Int. J. Syst. Evol. Microbiol.">
        <title>The Global Catalogue of Microorganisms (GCM) 10K type strain sequencing project: providing services to taxonomists for standard genome sequencing and annotation.</title>
        <authorList>
            <consortium name="The Broad Institute Genomics Platform"/>
            <consortium name="The Broad Institute Genome Sequencing Center for Infectious Disease"/>
            <person name="Wu L."/>
            <person name="Ma J."/>
        </authorList>
    </citation>
    <scope>NUCLEOTIDE SEQUENCE [LARGE SCALE GENOMIC DNA]</scope>
    <source>
        <strain evidence="7">JCM 17805</strain>
    </source>
</reference>
<comment type="caution">
    <text evidence="6">The sequence shown here is derived from an EMBL/GenBank/DDBJ whole genome shotgun (WGS) entry which is preliminary data.</text>
</comment>